<dbReference type="EMBL" id="CP097505">
    <property type="protein sequence ID" value="URD94265.1"/>
    <property type="molecule type" value="Genomic_DNA"/>
</dbReference>
<name>A0A9E7FEZ4_9LILI</name>
<accession>A0A9E7FEZ4</accession>
<organism evidence="1 2">
    <name type="scientific">Musa troglodytarum</name>
    <name type="common">fe'i banana</name>
    <dbReference type="NCBI Taxonomy" id="320322"/>
    <lineage>
        <taxon>Eukaryota</taxon>
        <taxon>Viridiplantae</taxon>
        <taxon>Streptophyta</taxon>
        <taxon>Embryophyta</taxon>
        <taxon>Tracheophyta</taxon>
        <taxon>Spermatophyta</taxon>
        <taxon>Magnoliopsida</taxon>
        <taxon>Liliopsida</taxon>
        <taxon>Zingiberales</taxon>
        <taxon>Musaceae</taxon>
        <taxon>Musa</taxon>
    </lineage>
</organism>
<sequence>MKFLGGPTTKRSINKEPTGTSCVRMCALRGSQITCFEFPLEWECLPMFEPHSLPVIHQISVSGSLLRLNTGLI</sequence>
<dbReference type="Proteomes" id="UP001055439">
    <property type="component" value="Chromosome 3"/>
</dbReference>
<gene>
    <name evidence="1" type="ORF">MUK42_33828</name>
</gene>
<dbReference type="AlphaFoldDB" id="A0A9E7FEZ4"/>
<evidence type="ECO:0000313" key="2">
    <source>
        <dbReference type="Proteomes" id="UP001055439"/>
    </source>
</evidence>
<evidence type="ECO:0000313" key="1">
    <source>
        <dbReference type="EMBL" id="URD94265.1"/>
    </source>
</evidence>
<proteinExistence type="predicted"/>
<protein>
    <submittedName>
        <fullName evidence="1">Uncharacterized protein</fullName>
    </submittedName>
</protein>
<reference evidence="1" key="1">
    <citation type="submission" date="2022-05" db="EMBL/GenBank/DDBJ databases">
        <title>The Musa troglodytarum L. genome provides insights into the mechanism of non-climacteric behaviour and enrichment of carotenoids.</title>
        <authorList>
            <person name="Wang J."/>
        </authorList>
    </citation>
    <scope>NUCLEOTIDE SEQUENCE</scope>
    <source>
        <tissue evidence="1">Leaf</tissue>
    </source>
</reference>
<keyword evidence="2" id="KW-1185">Reference proteome</keyword>